<dbReference type="InterPro" id="IPR029030">
    <property type="entry name" value="Caspase-like_dom_sf"/>
</dbReference>
<gene>
    <name evidence="3" type="ORF">JKL49_14850</name>
</gene>
<evidence type="ECO:0000256" key="1">
    <source>
        <dbReference type="SAM" id="MobiDB-lite"/>
    </source>
</evidence>
<dbReference type="GO" id="GO:0006508">
    <property type="term" value="P:proteolysis"/>
    <property type="evidence" value="ECO:0007669"/>
    <property type="project" value="InterPro"/>
</dbReference>
<dbReference type="Gene3D" id="3.40.50.12660">
    <property type="match status" value="1"/>
</dbReference>
<reference evidence="3" key="1">
    <citation type="submission" date="2021-01" db="EMBL/GenBank/DDBJ databases">
        <title>Genome sequence of Phenylobacterium sp. 20VBR1 isolated from a valley glaceir, Ny-Alesund, Svalbard.</title>
        <authorList>
            <person name="Thomas F.A."/>
            <person name="Krishnan K.P."/>
            <person name="Sinha R.K."/>
        </authorList>
    </citation>
    <scope>NUCLEOTIDE SEQUENCE</scope>
    <source>
        <strain evidence="3">20VBR1</strain>
    </source>
</reference>
<evidence type="ECO:0000313" key="3">
    <source>
        <dbReference type="EMBL" id="QQZ48723.1"/>
    </source>
</evidence>
<dbReference type="EMBL" id="CP068570">
    <property type="protein sequence ID" value="QQZ48723.1"/>
    <property type="molecule type" value="Genomic_DNA"/>
</dbReference>
<sequence length="234" mass="25609">MLGNLTQGRVQPWPSANGITCSTATTRCSPRRFRGRSDQFRADPDPFNPGGLQNHSSTGYLGHSQTIARFWAPYAASADGGKAFGFAPLISPPPKRRRTKSPTRRRALLVGINDYVNPQDQLEGCVNDVFSISAVLQECGFDPEAIRTCLDRRATAQGILDRLEWLVEDFQPGTSGSSTTAATAPRCRSTGRQKSPTAWWRPWSLPTSIGRRRRRSPTSTSTPSTASCPTTPGW</sequence>
<feature type="compositionally biased region" description="Low complexity" evidence="1">
    <location>
        <begin position="217"/>
        <end position="234"/>
    </location>
</feature>
<accession>A0A974S7Q2</accession>
<dbReference type="InterPro" id="IPR011600">
    <property type="entry name" value="Pept_C14_caspase"/>
</dbReference>
<organism evidence="3">
    <name type="scientific">Phenylobacterium glaciei</name>
    <dbReference type="NCBI Taxonomy" id="2803784"/>
    <lineage>
        <taxon>Bacteria</taxon>
        <taxon>Pseudomonadati</taxon>
        <taxon>Pseudomonadota</taxon>
        <taxon>Alphaproteobacteria</taxon>
        <taxon>Caulobacterales</taxon>
        <taxon>Caulobacteraceae</taxon>
        <taxon>Phenylobacterium</taxon>
    </lineage>
</organism>
<dbReference type="AlphaFoldDB" id="A0A974S7Q2"/>
<protein>
    <submittedName>
        <fullName evidence="3">Caspase family protein</fullName>
    </submittedName>
</protein>
<dbReference type="PANTHER" id="PTHR48104">
    <property type="entry name" value="METACASPASE-4"/>
    <property type="match status" value="1"/>
</dbReference>
<feature type="compositionally biased region" description="Low complexity" evidence="1">
    <location>
        <begin position="173"/>
        <end position="184"/>
    </location>
</feature>
<evidence type="ECO:0000259" key="2">
    <source>
        <dbReference type="Pfam" id="PF00656"/>
    </source>
</evidence>
<dbReference type="InterPro" id="IPR050452">
    <property type="entry name" value="Metacaspase"/>
</dbReference>
<dbReference type="SUPFAM" id="SSF52129">
    <property type="entry name" value="Caspase-like"/>
    <property type="match status" value="1"/>
</dbReference>
<dbReference type="Pfam" id="PF00656">
    <property type="entry name" value="Peptidase_C14"/>
    <property type="match status" value="1"/>
</dbReference>
<dbReference type="GO" id="GO:0004197">
    <property type="term" value="F:cysteine-type endopeptidase activity"/>
    <property type="evidence" value="ECO:0007669"/>
    <property type="project" value="InterPro"/>
</dbReference>
<dbReference type="GO" id="GO:0005737">
    <property type="term" value="C:cytoplasm"/>
    <property type="evidence" value="ECO:0007669"/>
    <property type="project" value="TreeGrafter"/>
</dbReference>
<dbReference type="PANTHER" id="PTHR48104:SF30">
    <property type="entry name" value="METACASPASE-1"/>
    <property type="match status" value="1"/>
</dbReference>
<proteinExistence type="predicted"/>
<feature type="region of interest" description="Disordered" evidence="1">
    <location>
        <begin position="172"/>
        <end position="234"/>
    </location>
</feature>
<name>A0A974S7Q2_9CAUL</name>
<feature type="domain" description="Peptidase C14 caspase" evidence="2">
    <location>
        <begin position="104"/>
        <end position="175"/>
    </location>
</feature>